<feature type="transmembrane region" description="Helical" evidence="8">
    <location>
        <begin position="364"/>
        <end position="391"/>
    </location>
</feature>
<dbReference type="GO" id="GO:0033179">
    <property type="term" value="C:proton-transporting V-type ATPase, V0 domain"/>
    <property type="evidence" value="ECO:0007669"/>
    <property type="project" value="InterPro"/>
</dbReference>
<dbReference type="Proteomes" id="UP000823893">
    <property type="component" value="Unassembled WGS sequence"/>
</dbReference>
<gene>
    <name evidence="9" type="ORF">H9935_07005</name>
</gene>
<dbReference type="GO" id="GO:0046961">
    <property type="term" value="F:proton-transporting ATPase activity, rotational mechanism"/>
    <property type="evidence" value="ECO:0007669"/>
    <property type="project" value="InterPro"/>
</dbReference>
<dbReference type="GO" id="GO:0007035">
    <property type="term" value="P:vacuolar acidification"/>
    <property type="evidence" value="ECO:0007669"/>
    <property type="project" value="TreeGrafter"/>
</dbReference>
<reference evidence="9" key="2">
    <citation type="submission" date="2021-04" db="EMBL/GenBank/DDBJ databases">
        <authorList>
            <person name="Gilroy R."/>
        </authorList>
    </citation>
    <scope>NUCLEOTIDE SEQUENCE</scope>
    <source>
        <strain evidence="9">ChiSxjej6B18-287</strain>
    </source>
</reference>
<comment type="similarity">
    <text evidence="2">Belongs to the V-ATPase 116 kDa subunit family.</text>
</comment>
<feature type="transmembrane region" description="Helical" evidence="8">
    <location>
        <begin position="407"/>
        <end position="427"/>
    </location>
</feature>
<dbReference type="EMBL" id="DWWV01000090">
    <property type="protein sequence ID" value="HJC10552.1"/>
    <property type="molecule type" value="Genomic_DNA"/>
</dbReference>
<dbReference type="InterPro" id="IPR002490">
    <property type="entry name" value="V-ATPase_116kDa_su"/>
</dbReference>
<evidence type="ECO:0000256" key="5">
    <source>
        <dbReference type="ARBA" id="ARBA00022989"/>
    </source>
</evidence>
<reference evidence="9" key="1">
    <citation type="journal article" date="2021" name="PeerJ">
        <title>Extensive microbial diversity within the chicken gut microbiome revealed by metagenomics and culture.</title>
        <authorList>
            <person name="Gilroy R."/>
            <person name="Ravi A."/>
            <person name="Getino M."/>
            <person name="Pursley I."/>
            <person name="Horton D.L."/>
            <person name="Alikhan N.F."/>
            <person name="Baker D."/>
            <person name="Gharbi K."/>
            <person name="Hall N."/>
            <person name="Watson M."/>
            <person name="Adriaenssens E.M."/>
            <person name="Foster-Nyarko E."/>
            <person name="Jarju S."/>
            <person name="Secka A."/>
            <person name="Antonio M."/>
            <person name="Oren A."/>
            <person name="Chaudhuri R.R."/>
            <person name="La Ragione R."/>
            <person name="Hildebrand F."/>
            <person name="Pallen M.J."/>
        </authorList>
    </citation>
    <scope>NUCLEOTIDE SEQUENCE</scope>
    <source>
        <strain evidence="9">ChiSxjej6B18-287</strain>
    </source>
</reference>
<evidence type="ECO:0000256" key="4">
    <source>
        <dbReference type="ARBA" id="ARBA00022692"/>
    </source>
</evidence>
<protein>
    <submittedName>
        <fullName evidence="9">V-type ATP synthase subunit I</fullName>
    </submittedName>
</protein>
<evidence type="ECO:0000313" key="9">
    <source>
        <dbReference type="EMBL" id="HJC10552.1"/>
    </source>
</evidence>
<evidence type="ECO:0000313" key="10">
    <source>
        <dbReference type="Proteomes" id="UP000823893"/>
    </source>
</evidence>
<dbReference type="Gene3D" id="1.20.1460.20">
    <property type="match status" value="1"/>
</dbReference>
<comment type="caution">
    <text evidence="9">The sequence shown here is derived from an EMBL/GenBank/DDBJ whole genome shotgun (WGS) entry which is preliminary data.</text>
</comment>
<dbReference type="PANTHER" id="PTHR11629:SF63">
    <property type="entry name" value="V-TYPE PROTON ATPASE SUBUNIT A"/>
    <property type="match status" value="1"/>
</dbReference>
<dbReference type="AlphaFoldDB" id="A0A9D2N555"/>
<evidence type="ECO:0000256" key="3">
    <source>
        <dbReference type="ARBA" id="ARBA00022448"/>
    </source>
</evidence>
<feature type="transmembrane region" description="Helical" evidence="8">
    <location>
        <begin position="583"/>
        <end position="600"/>
    </location>
</feature>
<evidence type="ECO:0000256" key="8">
    <source>
        <dbReference type="SAM" id="Phobius"/>
    </source>
</evidence>
<evidence type="ECO:0000256" key="2">
    <source>
        <dbReference type="ARBA" id="ARBA00009904"/>
    </source>
</evidence>
<comment type="subcellular location">
    <subcellularLocation>
        <location evidence="1">Membrane</location>
        <topology evidence="1">Multi-pass membrane protein</topology>
    </subcellularLocation>
</comment>
<dbReference type="GO" id="GO:0016471">
    <property type="term" value="C:vacuolar proton-transporting V-type ATPase complex"/>
    <property type="evidence" value="ECO:0007669"/>
    <property type="project" value="TreeGrafter"/>
</dbReference>
<keyword evidence="5 8" id="KW-1133">Transmembrane helix</keyword>
<dbReference type="Pfam" id="PF01496">
    <property type="entry name" value="V_ATPase_I"/>
    <property type="match status" value="2"/>
</dbReference>
<evidence type="ECO:0000256" key="7">
    <source>
        <dbReference type="ARBA" id="ARBA00023136"/>
    </source>
</evidence>
<feature type="transmembrane region" description="Helical" evidence="8">
    <location>
        <begin position="498"/>
        <end position="521"/>
    </location>
</feature>
<feature type="transmembrane region" description="Helical" evidence="8">
    <location>
        <begin position="612"/>
        <end position="638"/>
    </location>
</feature>
<dbReference type="Gene3D" id="3.30.70.2750">
    <property type="match status" value="1"/>
</dbReference>
<organism evidence="9 10">
    <name type="scientific">Candidatus Blautia merdigallinarum</name>
    <dbReference type="NCBI Taxonomy" id="2838495"/>
    <lineage>
        <taxon>Bacteria</taxon>
        <taxon>Bacillati</taxon>
        <taxon>Bacillota</taxon>
        <taxon>Clostridia</taxon>
        <taxon>Lachnospirales</taxon>
        <taxon>Lachnospiraceae</taxon>
        <taxon>Blautia</taxon>
    </lineage>
</organism>
<feature type="transmembrane region" description="Helical" evidence="8">
    <location>
        <begin position="533"/>
        <end position="552"/>
    </location>
</feature>
<proteinExistence type="inferred from homology"/>
<dbReference type="Gene3D" id="3.30.70.2170">
    <property type="match status" value="1"/>
</dbReference>
<dbReference type="PANTHER" id="PTHR11629">
    <property type="entry name" value="VACUOLAR PROTON ATPASES"/>
    <property type="match status" value="1"/>
</dbReference>
<feature type="transmembrane region" description="Helical" evidence="8">
    <location>
        <begin position="462"/>
        <end position="486"/>
    </location>
</feature>
<evidence type="ECO:0000256" key="1">
    <source>
        <dbReference type="ARBA" id="ARBA00004141"/>
    </source>
</evidence>
<keyword evidence="3" id="KW-0813">Transport</keyword>
<keyword evidence="4 8" id="KW-0812">Transmembrane</keyword>
<keyword evidence="7 8" id="KW-0472">Membrane</keyword>
<accession>A0A9D2N555</accession>
<evidence type="ECO:0000256" key="6">
    <source>
        <dbReference type="ARBA" id="ARBA00023065"/>
    </source>
</evidence>
<dbReference type="GO" id="GO:0051117">
    <property type="term" value="F:ATPase binding"/>
    <property type="evidence" value="ECO:0007669"/>
    <property type="project" value="TreeGrafter"/>
</dbReference>
<sequence length="678" mass="75044">MAVLQMQRVSICALKRDRKAILEKIQSMGIMEVSQIQEDVEGLEKMNTQTARSKFEKNAASADAALGILAEYVPEKSSMFASLEGKKLVEKEIFEQAVERKDKVMSVAAAIIGQQKKIGEYRANIQKLENQIESLEPWMSLDVPMAYRGTRTTAFLLGAFSQEVSLEEIYGMILEGAADAAGADVTILSSGRDGTYAAVLCLREDEEKVEEALRKGGFARPSQLTAQVPARARESLQGQIQGLKEAIEKCGEEIRRYAYERTNLRLVSDYFRARAQKYEVLGTLPQSKSTFLISGYVPKKAVGALNKALNEKFVMSMEVEEISEEEEAPVLLKNNKFTESVEGIVASFGLPAKGEIDPTAIMSFFYVFFFGLMLSDAAYGLLVFLVCFILVKKFPRMDSSMRKSLKLFMYGGISTLIWGILFGGYFGDAIDVVARTFFHVDVPDGGLVKALWFVPLNDPMKLLLYSMAFGLIHLFTGLGIKGYLLVRDKKYLDFFCDVVLWYVFLIGLLLMLIPSSLFASISQIDPSVFPPMMSSAGKVLAIIGVVGLILMSGRSNKNVVLRLALGLYDVYNVTGWLSDVLSYSRLLALGLATGVIASVVNQMGSMFGDGILGAIIFILVFIVGHALNLAINLLGAYVHTNRLQYVEFFGKFYEGGGKPFEPFFANTKYVDVKEETYL</sequence>
<keyword evidence="6" id="KW-0406">Ion transport</keyword>
<name>A0A9D2N555_9FIRM</name>